<keyword evidence="1" id="KW-1133">Transmembrane helix</keyword>
<keyword evidence="1" id="KW-0812">Transmembrane</keyword>
<evidence type="ECO:0000256" key="1">
    <source>
        <dbReference type="SAM" id="Phobius"/>
    </source>
</evidence>
<proteinExistence type="predicted"/>
<reference evidence="2 3" key="1">
    <citation type="journal article" date="2016" name="Nat. Commun.">
        <title>Thousands of microbial genomes shed light on interconnected biogeochemical processes in an aquifer system.</title>
        <authorList>
            <person name="Anantharaman K."/>
            <person name="Brown C.T."/>
            <person name="Hug L.A."/>
            <person name="Sharon I."/>
            <person name="Castelle C.J."/>
            <person name="Probst A.J."/>
            <person name="Thomas B.C."/>
            <person name="Singh A."/>
            <person name="Wilkins M.J."/>
            <person name="Karaoz U."/>
            <person name="Brodie E.L."/>
            <person name="Williams K.H."/>
            <person name="Hubbard S.S."/>
            <person name="Banfield J.F."/>
        </authorList>
    </citation>
    <scope>NUCLEOTIDE SEQUENCE [LARGE SCALE GENOMIC DNA]</scope>
</reference>
<dbReference type="AlphaFoldDB" id="A0A1G2AUS2"/>
<feature type="transmembrane region" description="Helical" evidence="1">
    <location>
        <begin position="159"/>
        <end position="183"/>
    </location>
</feature>
<sequence>MNIKNNKKYIFIQIVLSFIILALMPIYSIFDARVVQKVLVIENEIPFPFDPVLDQIYVNQQVIYWVFVWFVPMTIAMALSFYMVWVLKIRKKTRDFSNLSKFEKIALLTPIWYLIVKIILMNIGENTFKEFIFSPALPAQATLGYSVPEANGIYETIQIVFGTVSILLPIFLFWPWLSFLGFLRRKKIETAAKKV</sequence>
<protein>
    <submittedName>
        <fullName evidence="2">Uncharacterized protein</fullName>
    </submittedName>
</protein>
<dbReference type="EMBL" id="MHKB01000007">
    <property type="protein sequence ID" value="OGY79760.1"/>
    <property type="molecule type" value="Genomic_DNA"/>
</dbReference>
<feature type="transmembrane region" description="Helical" evidence="1">
    <location>
        <begin position="105"/>
        <end position="124"/>
    </location>
</feature>
<feature type="transmembrane region" description="Helical" evidence="1">
    <location>
        <begin position="62"/>
        <end position="85"/>
    </location>
</feature>
<feature type="transmembrane region" description="Helical" evidence="1">
    <location>
        <begin position="9"/>
        <end position="30"/>
    </location>
</feature>
<accession>A0A1G2AUS2</accession>
<evidence type="ECO:0000313" key="3">
    <source>
        <dbReference type="Proteomes" id="UP000177165"/>
    </source>
</evidence>
<evidence type="ECO:0000313" key="2">
    <source>
        <dbReference type="EMBL" id="OGY79760.1"/>
    </source>
</evidence>
<keyword evidence="1" id="KW-0472">Membrane</keyword>
<name>A0A1G2AUS2_9BACT</name>
<organism evidence="2 3">
    <name type="scientific">Candidatus Kerfeldbacteria bacterium RIFCSPHIGHO2_02_FULL_42_14</name>
    <dbReference type="NCBI Taxonomy" id="1798540"/>
    <lineage>
        <taxon>Bacteria</taxon>
        <taxon>Candidatus Kerfeldiibacteriota</taxon>
    </lineage>
</organism>
<gene>
    <name evidence="2" type="ORF">A3B74_01815</name>
</gene>
<comment type="caution">
    <text evidence="2">The sequence shown here is derived from an EMBL/GenBank/DDBJ whole genome shotgun (WGS) entry which is preliminary data.</text>
</comment>
<dbReference type="Proteomes" id="UP000177165">
    <property type="component" value="Unassembled WGS sequence"/>
</dbReference>